<dbReference type="InterPro" id="IPR003593">
    <property type="entry name" value="AAA+_ATPase"/>
</dbReference>
<dbReference type="PRINTS" id="PR00364">
    <property type="entry name" value="DISEASERSIST"/>
</dbReference>
<dbReference type="PANTHER" id="PTHR35894">
    <property type="entry name" value="GENERAL SECRETION PATHWAY PROTEIN A-RELATED"/>
    <property type="match status" value="1"/>
</dbReference>
<feature type="domain" description="AAA+ ATPase" evidence="1">
    <location>
        <begin position="45"/>
        <end position="208"/>
    </location>
</feature>
<dbReference type="GO" id="GO:0016887">
    <property type="term" value="F:ATP hydrolysis activity"/>
    <property type="evidence" value="ECO:0007669"/>
    <property type="project" value="InterPro"/>
</dbReference>
<gene>
    <name evidence="2" type="ORF">MNBD_GAMMA06-572</name>
</gene>
<name>A0A3B0XDR6_9ZZZZ</name>
<protein>
    <recommendedName>
        <fullName evidence="1">AAA+ ATPase domain-containing protein</fullName>
    </recommendedName>
</protein>
<reference evidence="2" key="1">
    <citation type="submission" date="2018-06" db="EMBL/GenBank/DDBJ databases">
        <authorList>
            <person name="Zhirakovskaya E."/>
        </authorList>
    </citation>
    <scope>NUCLEOTIDE SEQUENCE</scope>
</reference>
<dbReference type="EMBL" id="UOFD01000079">
    <property type="protein sequence ID" value="VAW54746.1"/>
    <property type="molecule type" value="Genomic_DNA"/>
</dbReference>
<dbReference type="InterPro" id="IPR027417">
    <property type="entry name" value="P-loop_NTPase"/>
</dbReference>
<dbReference type="InterPro" id="IPR052026">
    <property type="entry name" value="ExeA_AAA_ATPase_DNA-bind"/>
</dbReference>
<accession>A0A3B0XDR6</accession>
<proteinExistence type="predicted"/>
<dbReference type="SUPFAM" id="SSF52540">
    <property type="entry name" value="P-loop containing nucleoside triphosphate hydrolases"/>
    <property type="match status" value="1"/>
</dbReference>
<sequence length="295" mass="32858">MLDVYKSIYNLEGQPFRLGPDHRFSFGHQTYDDAKSYLKYAISEGEGIVAITGAPGTGKTTLIDSLISELDPEKVLVGVVTNVQLDSSNLLDMVIDAFSMTIDRSDSSSTMEGFKLYLQHQSEKGRRVILIVDEAQGLTAALLEDLRLFSNFQHKSQLLLQIFLVGQESLMDIVRSPGMEQLHQRLIAAAQLKPLDLNQTIEYVKHRLSCVGWNNDPAFSDEALNLIYKFSAGVPRRINLICHRLFLSAGLKKNHKLAGNDALQIIVELHREGLLTPVARRALGANIDEKIAQVD</sequence>
<dbReference type="AlphaFoldDB" id="A0A3B0XDR6"/>
<evidence type="ECO:0000259" key="1">
    <source>
        <dbReference type="SMART" id="SM00382"/>
    </source>
</evidence>
<dbReference type="PANTHER" id="PTHR35894:SF1">
    <property type="entry name" value="PHOSPHORIBULOKINASE _ URIDINE KINASE FAMILY"/>
    <property type="match status" value="1"/>
</dbReference>
<dbReference type="SMART" id="SM00382">
    <property type="entry name" value="AAA"/>
    <property type="match status" value="1"/>
</dbReference>
<dbReference type="Pfam" id="PF13401">
    <property type="entry name" value="AAA_22"/>
    <property type="match status" value="1"/>
</dbReference>
<evidence type="ECO:0000313" key="2">
    <source>
        <dbReference type="EMBL" id="VAW54746.1"/>
    </source>
</evidence>
<organism evidence="2">
    <name type="scientific">hydrothermal vent metagenome</name>
    <dbReference type="NCBI Taxonomy" id="652676"/>
    <lineage>
        <taxon>unclassified sequences</taxon>
        <taxon>metagenomes</taxon>
        <taxon>ecological metagenomes</taxon>
    </lineage>
</organism>
<dbReference type="Gene3D" id="3.40.50.300">
    <property type="entry name" value="P-loop containing nucleotide triphosphate hydrolases"/>
    <property type="match status" value="1"/>
</dbReference>
<dbReference type="InterPro" id="IPR049945">
    <property type="entry name" value="AAA_22"/>
</dbReference>